<dbReference type="PROSITE" id="PS51354">
    <property type="entry name" value="GLUTAREDOXIN_2"/>
    <property type="match status" value="1"/>
</dbReference>
<dbReference type="EMBL" id="UYYF01004307">
    <property type="protein sequence ID" value="VDN02028.1"/>
    <property type="molecule type" value="Genomic_DNA"/>
</dbReference>
<dbReference type="NCBIfam" id="TIGR00365">
    <property type="entry name" value="Grx4 family monothiol glutaredoxin"/>
    <property type="match status" value="1"/>
</dbReference>
<dbReference type="WBParaSite" id="TCLT_0000486501-mRNA-1">
    <property type="protein sequence ID" value="TCLT_0000486501-mRNA-1"/>
    <property type="gene ID" value="TCLT_0000486501"/>
</dbReference>
<keyword evidence="2" id="KW-0479">Metal-binding</keyword>
<dbReference type="Proteomes" id="UP000276776">
    <property type="component" value="Unassembled WGS sequence"/>
</dbReference>
<dbReference type="Pfam" id="PF00462">
    <property type="entry name" value="Glutaredoxin"/>
    <property type="match status" value="1"/>
</dbReference>
<dbReference type="OrthoDB" id="415696at2759"/>
<dbReference type="AlphaFoldDB" id="A0A0N5CWX5"/>
<keyword evidence="10" id="KW-1185">Reference proteome</keyword>
<name>A0A0N5CWX5_THECL</name>
<evidence type="ECO:0000256" key="4">
    <source>
        <dbReference type="ARBA" id="ARBA00023014"/>
    </source>
</evidence>
<evidence type="ECO:0000256" key="1">
    <source>
        <dbReference type="ARBA" id="ARBA00022714"/>
    </source>
</evidence>
<evidence type="ECO:0000256" key="5">
    <source>
        <dbReference type="ARBA" id="ARBA00023284"/>
    </source>
</evidence>
<keyword evidence="5" id="KW-0676">Redox-active center</keyword>
<accession>A0A0N5CWX5</accession>
<dbReference type="PANTHER" id="PTHR10293:SF16">
    <property type="entry name" value="GLUTAREDOXIN-RELATED PROTEIN 5, MITOCHONDRIAL"/>
    <property type="match status" value="1"/>
</dbReference>
<dbReference type="InterPro" id="IPR036249">
    <property type="entry name" value="Thioredoxin-like_sf"/>
</dbReference>
<dbReference type="InterPro" id="IPR002109">
    <property type="entry name" value="Glutaredoxin"/>
</dbReference>
<evidence type="ECO:0000256" key="3">
    <source>
        <dbReference type="ARBA" id="ARBA00023004"/>
    </source>
</evidence>
<dbReference type="GO" id="GO:0046872">
    <property type="term" value="F:metal ion binding"/>
    <property type="evidence" value="ECO:0007669"/>
    <property type="project" value="UniProtKB-KW"/>
</dbReference>
<keyword evidence="1" id="KW-0001">2Fe-2S</keyword>
<dbReference type="CDD" id="cd03028">
    <property type="entry name" value="GRX_PICOT_like"/>
    <property type="match status" value="1"/>
</dbReference>
<dbReference type="GO" id="GO:0005759">
    <property type="term" value="C:mitochondrial matrix"/>
    <property type="evidence" value="ECO:0007669"/>
    <property type="project" value="TreeGrafter"/>
</dbReference>
<dbReference type="InterPro" id="IPR004480">
    <property type="entry name" value="Monothiol_GRX-rel"/>
</dbReference>
<gene>
    <name evidence="9" type="ORF">TCLT_LOCUS4854</name>
</gene>
<dbReference type="Gene3D" id="3.40.30.10">
    <property type="entry name" value="Glutaredoxin"/>
    <property type="match status" value="1"/>
</dbReference>
<evidence type="ECO:0000313" key="11">
    <source>
        <dbReference type="WBParaSite" id="TCLT_0000486501-mRNA-1"/>
    </source>
</evidence>
<evidence type="ECO:0000313" key="10">
    <source>
        <dbReference type="Proteomes" id="UP000276776"/>
    </source>
</evidence>
<dbReference type="FunFam" id="3.40.30.10:FF:000005">
    <property type="entry name" value="Glutaredoxin 5"/>
    <property type="match status" value="1"/>
</dbReference>
<evidence type="ECO:0000256" key="2">
    <source>
        <dbReference type="ARBA" id="ARBA00022723"/>
    </source>
</evidence>
<dbReference type="SUPFAM" id="SSF52833">
    <property type="entry name" value="Thioredoxin-like"/>
    <property type="match status" value="1"/>
</dbReference>
<evidence type="ECO:0000259" key="8">
    <source>
        <dbReference type="Pfam" id="PF00462"/>
    </source>
</evidence>
<reference evidence="11" key="1">
    <citation type="submission" date="2017-02" db="UniProtKB">
        <authorList>
            <consortium name="WormBaseParasite"/>
        </authorList>
    </citation>
    <scope>IDENTIFICATION</scope>
</reference>
<sequence>MLIIIGHQVLCMRGSLSFSTKSATLLSESLKSRIESMISSAPVVVFMKGTQQEPMCGFSKTVKLVLDFHDIRFKDYDVLSDEELREGIKIYSDWPTIPQVYVNGNFIGGSDILVKMHKDEEITDVFEKEGIKTKFSDHEK</sequence>
<evidence type="ECO:0000313" key="9">
    <source>
        <dbReference type="EMBL" id="VDN02028.1"/>
    </source>
</evidence>
<proteinExistence type="predicted"/>
<organism evidence="11">
    <name type="scientific">Thelazia callipaeda</name>
    <name type="common">Oriental eyeworm</name>
    <name type="synonym">Parasitic nematode</name>
    <dbReference type="NCBI Taxonomy" id="103827"/>
    <lineage>
        <taxon>Eukaryota</taxon>
        <taxon>Metazoa</taxon>
        <taxon>Ecdysozoa</taxon>
        <taxon>Nematoda</taxon>
        <taxon>Chromadorea</taxon>
        <taxon>Rhabditida</taxon>
        <taxon>Spirurina</taxon>
        <taxon>Spiruromorpha</taxon>
        <taxon>Thelazioidea</taxon>
        <taxon>Thelaziidae</taxon>
        <taxon>Thelazia</taxon>
    </lineage>
</organism>
<dbReference type="GO" id="GO:0051537">
    <property type="term" value="F:2 iron, 2 sulfur cluster binding"/>
    <property type="evidence" value="ECO:0007669"/>
    <property type="project" value="UniProtKB-KW"/>
</dbReference>
<dbReference type="OMA" id="YEVLDEP"/>
<keyword evidence="4" id="KW-0411">Iron-sulfur</keyword>
<dbReference type="PANTHER" id="PTHR10293">
    <property type="entry name" value="GLUTAREDOXIN FAMILY MEMBER"/>
    <property type="match status" value="1"/>
</dbReference>
<evidence type="ECO:0000256" key="6">
    <source>
        <dbReference type="ARBA" id="ARBA00067456"/>
    </source>
</evidence>
<evidence type="ECO:0000256" key="7">
    <source>
        <dbReference type="ARBA" id="ARBA00076083"/>
    </source>
</evidence>
<dbReference type="InterPro" id="IPR033658">
    <property type="entry name" value="GRX_PICOT-like"/>
</dbReference>
<dbReference type="STRING" id="103827.A0A0N5CWX5"/>
<reference evidence="9 10" key="2">
    <citation type="submission" date="2018-11" db="EMBL/GenBank/DDBJ databases">
        <authorList>
            <consortium name="Pathogen Informatics"/>
        </authorList>
    </citation>
    <scope>NUCLEOTIDE SEQUENCE [LARGE SCALE GENOMIC DNA]</scope>
</reference>
<protein>
    <recommendedName>
        <fullName evidence="6">Glutaredoxin-related protein 5, mitochondrial</fullName>
    </recommendedName>
    <alternativeName>
        <fullName evidence="7">Monothiol glutaredoxin-5</fullName>
    </alternativeName>
</protein>
<keyword evidence="3" id="KW-0408">Iron</keyword>
<feature type="domain" description="Glutaredoxin" evidence="8">
    <location>
        <begin position="43"/>
        <end position="107"/>
    </location>
</feature>